<feature type="domain" description="Lipoyl-binding" evidence="3">
    <location>
        <begin position="23"/>
        <end position="105"/>
    </location>
</feature>
<dbReference type="PANTHER" id="PTHR11715">
    <property type="entry name" value="GLYCINE CLEAVAGE SYSTEM H PROTEIN"/>
    <property type="match status" value="1"/>
</dbReference>
<dbReference type="GO" id="GO:0009249">
    <property type="term" value="P:protein lipoylation"/>
    <property type="evidence" value="ECO:0007669"/>
    <property type="project" value="TreeGrafter"/>
</dbReference>
<dbReference type="PANTHER" id="PTHR11715:SF3">
    <property type="entry name" value="GLYCINE CLEAVAGE SYSTEM H PROTEIN-RELATED"/>
    <property type="match status" value="1"/>
</dbReference>
<dbReference type="GO" id="GO:0005737">
    <property type="term" value="C:cytoplasm"/>
    <property type="evidence" value="ECO:0007669"/>
    <property type="project" value="TreeGrafter"/>
</dbReference>
<dbReference type="InterPro" id="IPR002930">
    <property type="entry name" value="GCV_H"/>
</dbReference>
<protein>
    <recommendedName>
        <fullName evidence="3">Lipoyl-binding domain-containing protein</fullName>
    </recommendedName>
</protein>
<dbReference type="InterPro" id="IPR011053">
    <property type="entry name" value="Single_hybrid_motif"/>
</dbReference>
<evidence type="ECO:0000256" key="2">
    <source>
        <dbReference type="ARBA" id="ARBA00022823"/>
    </source>
</evidence>
<dbReference type="InterPro" id="IPR000089">
    <property type="entry name" value="Biotin_lipoyl"/>
</dbReference>
<dbReference type="PROSITE" id="PS00189">
    <property type="entry name" value="LIPOYL"/>
    <property type="match status" value="1"/>
</dbReference>
<dbReference type="PROSITE" id="PS50968">
    <property type="entry name" value="BIOTINYL_LIPOYL"/>
    <property type="match status" value="1"/>
</dbReference>
<dbReference type="HAMAP" id="MF_00272">
    <property type="entry name" value="GcvH"/>
    <property type="match status" value="1"/>
</dbReference>
<dbReference type="AlphaFoldDB" id="A0A382JVR2"/>
<dbReference type="EMBL" id="UINC01075947">
    <property type="protein sequence ID" value="SVC14631.1"/>
    <property type="molecule type" value="Genomic_DNA"/>
</dbReference>
<organism evidence="4">
    <name type="scientific">marine metagenome</name>
    <dbReference type="NCBI Taxonomy" id="408172"/>
    <lineage>
        <taxon>unclassified sequences</taxon>
        <taxon>metagenomes</taxon>
        <taxon>ecological metagenomes</taxon>
    </lineage>
</organism>
<dbReference type="NCBIfam" id="TIGR00527">
    <property type="entry name" value="gcvH"/>
    <property type="match status" value="1"/>
</dbReference>
<dbReference type="GO" id="GO:0005960">
    <property type="term" value="C:glycine cleavage complex"/>
    <property type="evidence" value="ECO:0007669"/>
    <property type="project" value="InterPro"/>
</dbReference>
<reference evidence="4" key="1">
    <citation type="submission" date="2018-05" db="EMBL/GenBank/DDBJ databases">
        <authorList>
            <person name="Lanie J.A."/>
            <person name="Ng W.-L."/>
            <person name="Kazmierczak K.M."/>
            <person name="Andrzejewski T.M."/>
            <person name="Davidsen T.M."/>
            <person name="Wayne K.J."/>
            <person name="Tettelin H."/>
            <person name="Glass J.I."/>
            <person name="Rusch D."/>
            <person name="Podicherti R."/>
            <person name="Tsui H.-C.T."/>
            <person name="Winkler M.E."/>
        </authorList>
    </citation>
    <scope>NUCLEOTIDE SEQUENCE</scope>
</reference>
<dbReference type="InterPro" id="IPR017453">
    <property type="entry name" value="GCV_H_sub"/>
</dbReference>
<evidence type="ECO:0000256" key="1">
    <source>
        <dbReference type="ARBA" id="ARBA00009249"/>
    </source>
</evidence>
<dbReference type="InterPro" id="IPR003016">
    <property type="entry name" value="2-oxoA_DH_lipoyl-BS"/>
</dbReference>
<sequence length="127" mass="13998">MNIPDDLMYSEDHQWVRMEENGLIRVGITDYAQDALGEVVFVDLPEIDLLVEKGGVLGEVESSKSVSEISAPLPGRVSEVNDDLELHPMKVNEDPYGEGWICLMSGEGSDPISELLDSDSYRSLLEG</sequence>
<proteinExistence type="inferred from homology"/>
<comment type="similarity">
    <text evidence="1">Belongs to the GcvH family.</text>
</comment>
<keyword evidence="2" id="KW-0450">Lipoyl</keyword>
<dbReference type="NCBIfam" id="NF002270">
    <property type="entry name" value="PRK01202.1"/>
    <property type="match status" value="1"/>
</dbReference>
<evidence type="ECO:0000259" key="3">
    <source>
        <dbReference type="PROSITE" id="PS50968"/>
    </source>
</evidence>
<evidence type="ECO:0000313" key="4">
    <source>
        <dbReference type="EMBL" id="SVC14631.1"/>
    </source>
</evidence>
<dbReference type="SUPFAM" id="SSF51230">
    <property type="entry name" value="Single hybrid motif"/>
    <property type="match status" value="1"/>
</dbReference>
<dbReference type="CDD" id="cd06848">
    <property type="entry name" value="GCS_H"/>
    <property type="match status" value="1"/>
</dbReference>
<dbReference type="Pfam" id="PF01597">
    <property type="entry name" value="GCV_H"/>
    <property type="match status" value="1"/>
</dbReference>
<dbReference type="Gene3D" id="2.40.50.100">
    <property type="match status" value="1"/>
</dbReference>
<dbReference type="GO" id="GO:0019464">
    <property type="term" value="P:glycine decarboxylation via glycine cleavage system"/>
    <property type="evidence" value="ECO:0007669"/>
    <property type="project" value="InterPro"/>
</dbReference>
<dbReference type="InterPro" id="IPR033753">
    <property type="entry name" value="GCV_H/Fam206"/>
</dbReference>
<name>A0A382JVR2_9ZZZZ</name>
<gene>
    <name evidence="4" type="ORF">METZ01_LOCUS267485</name>
</gene>
<accession>A0A382JVR2</accession>